<evidence type="ECO:0000256" key="1">
    <source>
        <dbReference type="ARBA" id="ARBA00001968"/>
    </source>
</evidence>
<dbReference type="InterPro" id="IPR027806">
    <property type="entry name" value="HARBI1_dom"/>
</dbReference>
<comment type="caution">
    <text evidence="4">The sequence shown here is derived from an EMBL/GenBank/DDBJ whole genome shotgun (WGS) entry which is preliminary data.</text>
</comment>
<evidence type="ECO:0000256" key="2">
    <source>
        <dbReference type="ARBA" id="ARBA00022723"/>
    </source>
</evidence>
<gene>
    <name evidence="4" type="ORF">PR048_027580</name>
</gene>
<evidence type="ECO:0000313" key="5">
    <source>
        <dbReference type="Proteomes" id="UP001159363"/>
    </source>
</evidence>
<proteinExistence type="predicted"/>
<evidence type="ECO:0000313" key="4">
    <source>
        <dbReference type="EMBL" id="KAJ8871272.1"/>
    </source>
</evidence>
<reference evidence="4 5" key="1">
    <citation type="submission" date="2023-02" db="EMBL/GenBank/DDBJ databases">
        <title>LHISI_Scaffold_Assembly.</title>
        <authorList>
            <person name="Stuart O.P."/>
            <person name="Cleave R."/>
            <person name="Magrath M.J.L."/>
            <person name="Mikheyev A.S."/>
        </authorList>
    </citation>
    <scope>NUCLEOTIDE SEQUENCE [LARGE SCALE GENOMIC DNA]</scope>
    <source>
        <strain evidence="4">Daus_M_001</strain>
        <tissue evidence="4">Leg muscle</tissue>
    </source>
</reference>
<evidence type="ECO:0000259" key="3">
    <source>
        <dbReference type="Pfam" id="PF13359"/>
    </source>
</evidence>
<organism evidence="4 5">
    <name type="scientific">Dryococelus australis</name>
    <dbReference type="NCBI Taxonomy" id="614101"/>
    <lineage>
        <taxon>Eukaryota</taxon>
        <taxon>Metazoa</taxon>
        <taxon>Ecdysozoa</taxon>
        <taxon>Arthropoda</taxon>
        <taxon>Hexapoda</taxon>
        <taxon>Insecta</taxon>
        <taxon>Pterygota</taxon>
        <taxon>Neoptera</taxon>
        <taxon>Polyneoptera</taxon>
        <taxon>Phasmatodea</taxon>
        <taxon>Verophasmatodea</taxon>
        <taxon>Anareolatae</taxon>
        <taxon>Phasmatidae</taxon>
        <taxon>Eurycanthinae</taxon>
        <taxon>Dryococelus</taxon>
    </lineage>
</organism>
<dbReference type="Pfam" id="PF13359">
    <property type="entry name" value="DDE_Tnp_4"/>
    <property type="match status" value="1"/>
</dbReference>
<keyword evidence="2" id="KW-0479">Metal-binding</keyword>
<comment type="cofactor">
    <cofactor evidence="1">
        <name>a divalent metal cation</name>
        <dbReference type="ChEBI" id="CHEBI:60240"/>
    </cofactor>
</comment>
<feature type="domain" description="DDE Tnp4" evidence="3">
    <location>
        <begin position="16"/>
        <end position="63"/>
    </location>
</feature>
<protein>
    <recommendedName>
        <fullName evidence="3">DDE Tnp4 domain-containing protein</fullName>
    </recommendedName>
</protein>
<name>A0ABQ9GGX7_9NEOP</name>
<keyword evidence="5" id="KW-1185">Reference proteome</keyword>
<accession>A0ABQ9GGX7</accession>
<dbReference type="EMBL" id="JARBHB010000012">
    <property type="protein sequence ID" value="KAJ8871272.1"/>
    <property type="molecule type" value="Genomic_DNA"/>
</dbReference>
<sequence length="106" mass="12129">MTPLQHDPNNVAGNGYNFRLKAARQVTERVLGILREKYPCFNHLRLSPTYVASVVKCCATLCNFSREEGEDNIILTSEEVDELSHVNVRNEQDVEEQTTKCTWEVD</sequence>
<dbReference type="Proteomes" id="UP001159363">
    <property type="component" value="Chromosome 11"/>
</dbReference>